<evidence type="ECO:0000256" key="1">
    <source>
        <dbReference type="SAM" id="Phobius"/>
    </source>
</evidence>
<sequence>MSHICNWHQKHRGSDIVRGFPMGESLRRLCARAYAPCDTLVQYAAYCTPLSPLGEGGDGRIRFRSFWLGWCFFFFLLGEWLLSDWEEWCVSLANLLGAGPVWSYCLSF</sequence>
<dbReference type="EMBL" id="ML735839">
    <property type="protein sequence ID" value="KAE8412328.1"/>
    <property type="molecule type" value="Genomic_DNA"/>
</dbReference>
<keyword evidence="1" id="KW-0812">Transmembrane</keyword>
<evidence type="ECO:0000313" key="3">
    <source>
        <dbReference type="Proteomes" id="UP000325395"/>
    </source>
</evidence>
<keyword evidence="1" id="KW-0472">Membrane</keyword>
<keyword evidence="1" id="KW-1133">Transmembrane helix</keyword>
<feature type="transmembrane region" description="Helical" evidence="1">
    <location>
        <begin position="65"/>
        <end position="82"/>
    </location>
</feature>
<dbReference type="Proteomes" id="UP000325395">
    <property type="component" value="Unassembled WGS sequence"/>
</dbReference>
<organism evidence="2 3">
    <name type="scientific">Aspergillus pseudocaelatus</name>
    <dbReference type="NCBI Taxonomy" id="1825620"/>
    <lineage>
        <taxon>Eukaryota</taxon>
        <taxon>Fungi</taxon>
        <taxon>Dikarya</taxon>
        <taxon>Ascomycota</taxon>
        <taxon>Pezizomycotina</taxon>
        <taxon>Eurotiomycetes</taxon>
        <taxon>Eurotiomycetidae</taxon>
        <taxon>Eurotiales</taxon>
        <taxon>Aspergillaceae</taxon>
        <taxon>Aspergillus</taxon>
        <taxon>Aspergillus subgen. Circumdati</taxon>
    </lineage>
</organism>
<evidence type="ECO:0000313" key="2">
    <source>
        <dbReference type="EMBL" id="KAE8412328.1"/>
    </source>
</evidence>
<name>A0ABQ6W5D3_9EURO</name>
<proteinExistence type="predicted"/>
<keyword evidence="3" id="KW-1185">Reference proteome</keyword>
<reference evidence="2 3" key="1">
    <citation type="submission" date="2019-04" db="EMBL/GenBank/DDBJ databases">
        <authorList>
            <consortium name="DOE Joint Genome Institute"/>
            <person name="Mondo S."/>
            <person name="Kjaerbolling I."/>
            <person name="Vesth T."/>
            <person name="Frisvad J.C."/>
            <person name="Nybo J.L."/>
            <person name="Theobald S."/>
            <person name="Kildgaard S."/>
            <person name="Isbrandt T."/>
            <person name="Kuo A."/>
            <person name="Sato A."/>
            <person name="Lyhne E.K."/>
            <person name="Kogle M.E."/>
            <person name="Wiebenga A."/>
            <person name="Kun R.S."/>
            <person name="Lubbers R.J."/>
            <person name="Makela M.R."/>
            <person name="Barry K."/>
            <person name="Chovatia M."/>
            <person name="Clum A."/>
            <person name="Daum C."/>
            <person name="Haridas S."/>
            <person name="He G."/>
            <person name="LaButti K."/>
            <person name="Lipzen A."/>
            <person name="Riley R."/>
            <person name="Salamov A."/>
            <person name="Simmons B.A."/>
            <person name="Magnuson J.K."/>
            <person name="Henrissat B."/>
            <person name="Mortensen U.H."/>
            <person name="Larsen T.O."/>
            <person name="Devries R.P."/>
            <person name="Grigoriev I.V."/>
            <person name="Machida M."/>
            <person name="Baker S.E."/>
            <person name="Andersen M.R."/>
            <person name="Cantor M.N."/>
            <person name="Hua S.X."/>
        </authorList>
    </citation>
    <scope>NUCLEOTIDE SEQUENCE [LARGE SCALE GENOMIC DNA]</scope>
    <source>
        <strain evidence="2 3">CBS 117616</strain>
    </source>
</reference>
<accession>A0ABQ6W5D3</accession>
<protein>
    <submittedName>
        <fullName evidence="2">Uncharacterized protein</fullName>
    </submittedName>
</protein>
<gene>
    <name evidence="2" type="ORF">BDV36DRAFT_271837</name>
</gene>